<name>A0A7W8K318_9DEIO</name>
<evidence type="ECO:0000313" key="3">
    <source>
        <dbReference type="Proteomes" id="UP000552709"/>
    </source>
</evidence>
<reference evidence="2 3" key="1">
    <citation type="submission" date="2020-08" db="EMBL/GenBank/DDBJ databases">
        <title>Genomic Encyclopedia of Type Strains, Phase IV (KMG-IV): sequencing the most valuable type-strain genomes for metagenomic binning, comparative biology and taxonomic classification.</title>
        <authorList>
            <person name="Goeker M."/>
        </authorList>
    </citation>
    <scope>NUCLEOTIDE SEQUENCE [LARGE SCALE GENOMIC DNA]</scope>
    <source>
        <strain evidence="2 3">DSM 27939</strain>
    </source>
</reference>
<comment type="caution">
    <text evidence="2">The sequence shown here is derived from an EMBL/GenBank/DDBJ whole genome shotgun (WGS) entry which is preliminary data.</text>
</comment>
<feature type="compositionally biased region" description="Basic and acidic residues" evidence="1">
    <location>
        <begin position="65"/>
        <end position="89"/>
    </location>
</feature>
<dbReference type="AlphaFoldDB" id="A0A7W8K318"/>
<accession>A0A7W8K318</accession>
<dbReference type="EMBL" id="JACHFL010000039">
    <property type="protein sequence ID" value="MBB5366384.1"/>
    <property type="molecule type" value="Genomic_DNA"/>
</dbReference>
<sequence>MRSDPHCLRPGHIYVLAATSRTIQKDELADLRTYGRESDEHQWEQQQELGLYHDQGDVQELARFNQHERSYDEDREHRRQHERSYGYER</sequence>
<proteinExistence type="predicted"/>
<gene>
    <name evidence="2" type="ORF">HNQ08_005513</name>
</gene>
<evidence type="ECO:0000313" key="2">
    <source>
        <dbReference type="EMBL" id="MBB5366384.1"/>
    </source>
</evidence>
<organism evidence="2 3">
    <name type="scientific">Deinococcus humi</name>
    <dbReference type="NCBI Taxonomy" id="662880"/>
    <lineage>
        <taxon>Bacteria</taxon>
        <taxon>Thermotogati</taxon>
        <taxon>Deinococcota</taxon>
        <taxon>Deinococci</taxon>
        <taxon>Deinococcales</taxon>
        <taxon>Deinococcaceae</taxon>
        <taxon>Deinococcus</taxon>
    </lineage>
</organism>
<protein>
    <submittedName>
        <fullName evidence="2">Uncharacterized protein</fullName>
    </submittedName>
</protein>
<feature type="region of interest" description="Disordered" evidence="1">
    <location>
        <begin position="35"/>
        <end position="89"/>
    </location>
</feature>
<dbReference type="RefSeq" id="WP_184138363.1">
    <property type="nucleotide sequence ID" value="NZ_JACHFL010000039.1"/>
</dbReference>
<keyword evidence="3" id="KW-1185">Reference proteome</keyword>
<dbReference type="Proteomes" id="UP000552709">
    <property type="component" value="Unassembled WGS sequence"/>
</dbReference>
<evidence type="ECO:0000256" key="1">
    <source>
        <dbReference type="SAM" id="MobiDB-lite"/>
    </source>
</evidence>